<reference evidence="4 5" key="1">
    <citation type="submission" date="2024-05" db="EMBL/GenBank/DDBJ databases">
        <authorList>
            <person name="Wallberg A."/>
        </authorList>
    </citation>
    <scope>NUCLEOTIDE SEQUENCE [LARGE SCALE GENOMIC DNA]</scope>
</reference>
<feature type="compositionally biased region" description="Basic residues" evidence="1">
    <location>
        <begin position="558"/>
        <end position="573"/>
    </location>
</feature>
<protein>
    <submittedName>
        <fullName evidence="4">Uncharacterized protein</fullName>
    </submittedName>
</protein>
<dbReference type="GO" id="GO:0000902">
    <property type="term" value="P:cell morphogenesis"/>
    <property type="evidence" value="ECO:0007669"/>
    <property type="project" value="InterPro"/>
</dbReference>
<feature type="domain" description="Cell morphogenesis protein C-terminal" evidence="2">
    <location>
        <begin position="3"/>
        <end position="255"/>
    </location>
</feature>
<feature type="compositionally biased region" description="Basic and acidic residues" evidence="1">
    <location>
        <begin position="495"/>
        <end position="508"/>
    </location>
</feature>
<feature type="domain" description="Protein furry C-terminal" evidence="3">
    <location>
        <begin position="607"/>
        <end position="760"/>
    </location>
</feature>
<proteinExistence type="predicted"/>
<feature type="compositionally biased region" description="Low complexity" evidence="1">
    <location>
        <begin position="596"/>
        <end position="606"/>
    </location>
</feature>
<dbReference type="EMBL" id="CAXKWB010067974">
    <property type="protein sequence ID" value="CAL4191658.1"/>
    <property type="molecule type" value="Genomic_DNA"/>
</dbReference>
<dbReference type="PANTHER" id="PTHR12295">
    <property type="entry name" value="FURRY-RELATED"/>
    <property type="match status" value="1"/>
</dbReference>
<dbReference type="GO" id="GO:0031175">
    <property type="term" value="P:neuron projection development"/>
    <property type="evidence" value="ECO:0007669"/>
    <property type="project" value="TreeGrafter"/>
</dbReference>
<evidence type="ECO:0000259" key="3">
    <source>
        <dbReference type="Pfam" id="PF19421"/>
    </source>
</evidence>
<dbReference type="InterPro" id="IPR045842">
    <property type="entry name" value="Fry_C"/>
</dbReference>
<dbReference type="InterPro" id="IPR039867">
    <property type="entry name" value="Furry/Tao3/Mor2"/>
</dbReference>
<dbReference type="AlphaFoldDB" id="A0AAV2SGX7"/>
<feature type="domain" description="Protein furry C-terminal" evidence="3">
    <location>
        <begin position="359"/>
        <end position="498"/>
    </location>
</feature>
<feature type="region of interest" description="Disordered" evidence="1">
    <location>
        <begin position="417"/>
        <end position="452"/>
    </location>
</feature>
<dbReference type="Pfam" id="PF14225">
    <property type="entry name" value="MOR2-PAG1_C"/>
    <property type="match status" value="1"/>
</dbReference>
<sequence>ILAQLFWIAVSMLESDYEYEFILAMRLLDKVLSRLPLDRPDCRDKVEKLQQQLRWKDFPGVHALLLKGCTSATTYENTIALLSRFTQLSDLQVVDPSQSRAFAINVIALLPYMVQNYEDANALCIQAAENIAQVCNEKGKQLENLATVMTLYSRRNFSKESFQWTKCVVKYLHDTYAHLSLNLMAFLIEVLEKGPASVQNPILNILHCMLHYIDINTAAAQLVNGDLLRVIAKYIEGSHWKDSLRILKMAVTRSSSLVVPPASSTTHYWDQLTFDIEGNFKKELPGRTMEFTFDVNQTPIIGRRYLSKGVSVVGGRVSGGSSTVSSTTSEILHDPTPMQVIGLEGAIQDFSETASPRRSLSLSANDTTQLTGWKRPWLSQARARECLVNLLNTCGQRVGLPKSPSQEANMSKVIFSQSSELERQSSMASSTEEVSVAPNDTNNDRSNDDMTSSEKQFAVFKDFDFLEYELESQGEESVDNFNLWGVRRRSPSNLGDREPSSHADDGHLTEYSSAHGKKLLTQHSHTEHEWWDEEGSVSPVDDGGDRLAPLGERARGDPHHHHQHHHHHHHHHQPPSAAIHRDPPKLTLNTALTQRSSSPTSMSDLSESSDGDLGDMTPCAASPSMAAMLFRPIRQPNDLEDTWRSHLLSLMAADAPILNPTDTCTLFSTVFADCVSKFGDLVSESSHYLGEGEDMVCGATPFLHQLERMVACGMAQLMYVYVDSTLLGTISLGQRFRSTFIALHEHLDTYLDKRESAMVFQDLGLLTHLKLHRLGHSF</sequence>
<comment type="caution">
    <text evidence="4">The sequence shown here is derived from an EMBL/GenBank/DDBJ whole genome shotgun (WGS) entry which is preliminary data.</text>
</comment>
<name>A0AAV2SGX7_MEGNR</name>
<evidence type="ECO:0000313" key="4">
    <source>
        <dbReference type="EMBL" id="CAL4191658.1"/>
    </source>
</evidence>
<keyword evidence="5" id="KW-1185">Reference proteome</keyword>
<dbReference type="Pfam" id="PF19421">
    <property type="entry name" value="Fry_C"/>
    <property type="match status" value="3"/>
</dbReference>
<feature type="non-terminal residue" evidence="4">
    <location>
        <position position="1"/>
    </location>
</feature>
<dbReference type="Proteomes" id="UP001497623">
    <property type="component" value="Unassembled WGS sequence"/>
</dbReference>
<dbReference type="PANTHER" id="PTHR12295:SF30">
    <property type="entry name" value="PROTEIN FURRY"/>
    <property type="match status" value="1"/>
</dbReference>
<dbReference type="GO" id="GO:0030427">
    <property type="term" value="C:site of polarized growth"/>
    <property type="evidence" value="ECO:0007669"/>
    <property type="project" value="TreeGrafter"/>
</dbReference>
<feature type="region of interest" description="Disordered" evidence="1">
    <location>
        <begin position="490"/>
        <end position="509"/>
    </location>
</feature>
<dbReference type="GO" id="GO:0005938">
    <property type="term" value="C:cell cortex"/>
    <property type="evidence" value="ECO:0007669"/>
    <property type="project" value="TreeGrafter"/>
</dbReference>
<feature type="domain" description="Protein furry C-terminal" evidence="3">
    <location>
        <begin position="282"/>
        <end position="311"/>
    </location>
</feature>
<feature type="compositionally biased region" description="Polar residues" evidence="1">
    <location>
        <begin position="417"/>
        <end position="441"/>
    </location>
</feature>
<evidence type="ECO:0000256" key="1">
    <source>
        <dbReference type="SAM" id="MobiDB-lite"/>
    </source>
</evidence>
<evidence type="ECO:0000259" key="2">
    <source>
        <dbReference type="Pfam" id="PF14225"/>
    </source>
</evidence>
<feature type="non-terminal residue" evidence="4">
    <location>
        <position position="778"/>
    </location>
</feature>
<gene>
    <name evidence="4" type="ORF">MNOR_LOCUS36618</name>
</gene>
<feature type="region of interest" description="Disordered" evidence="1">
    <location>
        <begin position="525"/>
        <end position="617"/>
    </location>
</feature>
<evidence type="ECO:0000313" key="5">
    <source>
        <dbReference type="Proteomes" id="UP001497623"/>
    </source>
</evidence>
<organism evidence="4 5">
    <name type="scientific">Meganyctiphanes norvegica</name>
    <name type="common">Northern krill</name>
    <name type="synonym">Thysanopoda norvegica</name>
    <dbReference type="NCBI Taxonomy" id="48144"/>
    <lineage>
        <taxon>Eukaryota</taxon>
        <taxon>Metazoa</taxon>
        <taxon>Ecdysozoa</taxon>
        <taxon>Arthropoda</taxon>
        <taxon>Crustacea</taxon>
        <taxon>Multicrustacea</taxon>
        <taxon>Malacostraca</taxon>
        <taxon>Eumalacostraca</taxon>
        <taxon>Eucarida</taxon>
        <taxon>Euphausiacea</taxon>
        <taxon>Euphausiidae</taxon>
        <taxon>Meganyctiphanes</taxon>
    </lineage>
</organism>
<accession>A0AAV2SGX7</accession>
<dbReference type="InterPro" id="IPR025481">
    <property type="entry name" value="Cell_Morphogen_C"/>
</dbReference>